<reference evidence="16" key="1">
    <citation type="submission" date="2023-07" db="EMBL/GenBank/DDBJ databases">
        <authorList>
            <person name="Aktuganov G."/>
            <person name="Boyko T."/>
            <person name="Delegan Y."/>
            <person name="Galimzianova N."/>
            <person name="Gilvanova E."/>
            <person name="Korobov V."/>
            <person name="Kuzmina L."/>
            <person name="Melentiev A."/>
            <person name="Milman P."/>
            <person name="Ryabova A."/>
            <person name="Stupak E."/>
            <person name="Yasakov T."/>
            <person name="Zharikova N."/>
            <person name="Zhurenko E."/>
        </authorList>
    </citation>
    <scope>NUCLEOTIDE SEQUENCE</scope>
    <source>
        <strain evidence="16">IB-739</strain>
    </source>
</reference>
<protein>
    <recommendedName>
        <fullName evidence="12">Neutral metalloproteinase</fullName>
        <ecNumber evidence="12">3.4.24.-</ecNumber>
    </recommendedName>
</protein>
<dbReference type="Pfam" id="PF07504">
    <property type="entry name" value="FTP"/>
    <property type="match status" value="1"/>
</dbReference>
<evidence type="ECO:0000256" key="4">
    <source>
        <dbReference type="ARBA" id="ARBA00022525"/>
    </source>
</evidence>
<keyword evidence="11 12" id="KW-0482">Metalloprotease</keyword>
<name>A0ABT8VLB3_9BACL</name>
<evidence type="ECO:0000313" key="16">
    <source>
        <dbReference type="EMBL" id="MDO3681774.1"/>
    </source>
</evidence>
<keyword evidence="10" id="KW-0106">Calcium</keyword>
<gene>
    <name evidence="16" type="ORF">Q3C12_32785</name>
</gene>
<accession>A0ABT8VLB3</accession>
<dbReference type="PANTHER" id="PTHR33794:SF3">
    <property type="entry name" value="NEUTRAL PROTEASE B"/>
    <property type="match status" value="1"/>
</dbReference>
<comment type="similarity">
    <text evidence="3 12">Belongs to the peptidase M4 family.</text>
</comment>
<sequence length="527" mass="56748">MLKVWASIITGAFLLGSVQGVQAAPQDQAAPFGGFTPQLITGESWSAPQGVSGEEKIWKYLESKQESFQIGKTVDLKKQLKIIGQTTDEKTGTTHYRLQQYVGGVPVYGGVQTIHVNKEGQVTSLIGSLLPDQQQQVSKSLNSQISEAQAIAVAQKDTEAAVGKLGEPQKTPEADLYVYLHNGQPVLAYVTEVNVLEPEAIRTRYFISAEDGSILFKYDILAHATGTGKGVLGDTKSFTTTQSGSTYQLKDTTRGQGIVTYSAGNRSSLPGTLLTSSSNIWNDGAAVDAHAYTAKVYDYYKNKFGRNSIDGNGFQLKSTVHYSSRYNNAFWNGVQMVYGDGDGVTFIPFSADPDVIGHELTHGVTEHTAGLEYYGESGALNESISDIIGNAIDGKNWLIGDLIYTPNTPGDALRSMENPKLYNQPDRYQDRYTGPSDNGGVHINSGINNKAFYLIAQGGTHYGVTVNGIGRDAAVQIFYDALINYLTPTSNFSAMRAAAIQAATDLYGANSSQVNAVKKAYTAVGVN</sequence>
<evidence type="ECO:0000256" key="7">
    <source>
        <dbReference type="ARBA" id="ARBA00022729"/>
    </source>
</evidence>
<dbReference type="EMBL" id="JAUMKJ010000078">
    <property type="protein sequence ID" value="MDO3681774.1"/>
    <property type="molecule type" value="Genomic_DNA"/>
</dbReference>
<keyword evidence="5 12" id="KW-0645">Protease</keyword>
<evidence type="ECO:0000256" key="2">
    <source>
        <dbReference type="ARBA" id="ARBA00004613"/>
    </source>
</evidence>
<feature type="domain" description="Peptidase M4" evidence="13">
    <location>
        <begin position="225"/>
        <end position="366"/>
    </location>
</feature>
<evidence type="ECO:0000259" key="15">
    <source>
        <dbReference type="Pfam" id="PF07504"/>
    </source>
</evidence>
<evidence type="ECO:0000259" key="13">
    <source>
        <dbReference type="Pfam" id="PF01447"/>
    </source>
</evidence>
<dbReference type="EC" id="3.4.24.-" evidence="12"/>
<evidence type="ECO:0000256" key="5">
    <source>
        <dbReference type="ARBA" id="ARBA00022670"/>
    </source>
</evidence>
<dbReference type="RefSeq" id="WP_302881359.1">
    <property type="nucleotide sequence ID" value="NZ_JAUMKJ010000078.1"/>
</dbReference>
<evidence type="ECO:0000256" key="9">
    <source>
        <dbReference type="ARBA" id="ARBA00022833"/>
    </source>
</evidence>
<feature type="domain" description="FTP" evidence="15">
    <location>
        <begin position="79"/>
        <end position="129"/>
    </location>
</feature>
<evidence type="ECO:0000256" key="1">
    <source>
        <dbReference type="ARBA" id="ARBA00001947"/>
    </source>
</evidence>
<dbReference type="Gene3D" id="3.10.170.10">
    <property type="match status" value="1"/>
</dbReference>
<dbReference type="InterPro" id="IPR050728">
    <property type="entry name" value="Zinc_Metalloprotease_M4"/>
</dbReference>
<feature type="chain" id="PRO_5044999724" description="Neutral metalloproteinase" evidence="12">
    <location>
        <begin position="24"/>
        <end position="527"/>
    </location>
</feature>
<organism evidence="16 17">
    <name type="scientific">Paenibacillus ehimensis</name>
    <dbReference type="NCBI Taxonomy" id="79264"/>
    <lineage>
        <taxon>Bacteria</taxon>
        <taxon>Bacillati</taxon>
        <taxon>Bacillota</taxon>
        <taxon>Bacilli</taxon>
        <taxon>Bacillales</taxon>
        <taxon>Paenibacillaceae</taxon>
        <taxon>Paenibacillus</taxon>
    </lineage>
</organism>
<evidence type="ECO:0000256" key="10">
    <source>
        <dbReference type="ARBA" id="ARBA00022837"/>
    </source>
</evidence>
<feature type="signal peptide" evidence="12">
    <location>
        <begin position="1"/>
        <end position="23"/>
    </location>
</feature>
<dbReference type="Proteomes" id="UP001168883">
    <property type="component" value="Unassembled WGS sequence"/>
</dbReference>
<dbReference type="InterPro" id="IPR001570">
    <property type="entry name" value="Peptidase_M4_C_domain"/>
</dbReference>
<keyword evidence="7 12" id="KW-0732">Signal</keyword>
<comment type="caution">
    <text evidence="16">The sequence shown here is derived from an EMBL/GenBank/DDBJ whole genome shotgun (WGS) entry which is preliminary data.</text>
</comment>
<dbReference type="InterPro" id="IPR027268">
    <property type="entry name" value="Peptidase_M4/M1_CTD_sf"/>
</dbReference>
<keyword evidence="9 12" id="KW-0862">Zinc</keyword>
<proteinExistence type="inferred from homology"/>
<dbReference type="Gene3D" id="1.10.390.10">
    <property type="entry name" value="Neutral Protease Domain 2"/>
    <property type="match status" value="1"/>
</dbReference>
<dbReference type="SUPFAM" id="SSF55486">
    <property type="entry name" value="Metalloproteases ('zincins'), catalytic domain"/>
    <property type="match status" value="1"/>
</dbReference>
<dbReference type="Pfam" id="PF02868">
    <property type="entry name" value="Peptidase_M4_C"/>
    <property type="match status" value="1"/>
</dbReference>
<keyword evidence="17" id="KW-1185">Reference proteome</keyword>
<evidence type="ECO:0000256" key="3">
    <source>
        <dbReference type="ARBA" id="ARBA00009388"/>
    </source>
</evidence>
<comment type="cofactor">
    <cofactor evidence="1 12">
        <name>Zn(2+)</name>
        <dbReference type="ChEBI" id="CHEBI:29105"/>
    </cofactor>
</comment>
<evidence type="ECO:0000256" key="6">
    <source>
        <dbReference type="ARBA" id="ARBA00022723"/>
    </source>
</evidence>
<evidence type="ECO:0000256" key="12">
    <source>
        <dbReference type="RuleBase" id="RU366073"/>
    </source>
</evidence>
<evidence type="ECO:0000256" key="11">
    <source>
        <dbReference type="ARBA" id="ARBA00023049"/>
    </source>
</evidence>
<dbReference type="CDD" id="cd09597">
    <property type="entry name" value="M4_TLP"/>
    <property type="match status" value="1"/>
</dbReference>
<dbReference type="InterPro" id="IPR023612">
    <property type="entry name" value="Peptidase_M4"/>
</dbReference>
<comment type="function">
    <text evidence="12">Extracellular zinc metalloprotease.</text>
</comment>
<keyword evidence="4 12" id="KW-0964">Secreted</keyword>
<evidence type="ECO:0000259" key="14">
    <source>
        <dbReference type="Pfam" id="PF02868"/>
    </source>
</evidence>
<dbReference type="Gene3D" id="3.10.450.40">
    <property type="match status" value="1"/>
</dbReference>
<dbReference type="InterPro" id="IPR013856">
    <property type="entry name" value="Peptidase_M4_domain"/>
</dbReference>
<keyword evidence="6" id="KW-0479">Metal-binding</keyword>
<feature type="domain" description="Peptidase M4 C-terminal" evidence="14">
    <location>
        <begin position="369"/>
        <end position="526"/>
    </location>
</feature>
<dbReference type="PANTHER" id="PTHR33794">
    <property type="entry name" value="BACILLOLYSIN"/>
    <property type="match status" value="1"/>
</dbReference>
<evidence type="ECO:0000256" key="8">
    <source>
        <dbReference type="ARBA" id="ARBA00022801"/>
    </source>
</evidence>
<comment type="subcellular location">
    <subcellularLocation>
        <location evidence="2 12">Secreted</location>
    </subcellularLocation>
</comment>
<dbReference type="InterPro" id="IPR011096">
    <property type="entry name" value="FTP_domain"/>
</dbReference>
<dbReference type="Gene3D" id="3.10.450.490">
    <property type="match status" value="1"/>
</dbReference>
<evidence type="ECO:0000313" key="17">
    <source>
        <dbReference type="Proteomes" id="UP001168883"/>
    </source>
</evidence>
<dbReference type="Pfam" id="PF01447">
    <property type="entry name" value="Peptidase_M4"/>
    <property type="match status" value="1"/>
</dbReference>
<keyword evidence="8 12" id="KW-0378">Hydrolase</keyword>
<dbReference type="PRINTS" id="PR00730">
    <property type="entry name" value="THERMOLYSIN"/>
</dbReference>